<dbReference type="PANTHER" id="PTHR30250">
    <property type="entry name" value="PST FAMILY PREDICTED COLANIC ACID TRANSPORTER"/>
    <property type="match status" value="1"/>
</dbReference>
<evidence type="ECO:0000256" key="3">
    <source>
        <dbReference type="ARBA" id="ARBA00022692"/>
    </source>
</evidence>
<dbReference type="InterPro" id="IPR050833">
    <property type="entry name" value="Poly_Biosynth_Transport"/>
</dbReference>
<feature type="transmembrane region" description="Helical" evidence="6">
    <location>
        <begin position="459"/>
        <end position="482"/>
    </location>
</feature>
<protein>
    <recommendedName>
        <fullName evidence="9">Na+-driven multidrug efflux pump</fullName>
    </recommendedName>
</protein>
<evidence type="ECO:0000256" key="2">
    <source>
        <dbReference type="ARBA" id="ARBA00022475"/>
    </source>
</evidence>
<keyword evidence="4 6" id="KW-1133">Transmembrane helix</keyword>
<feature type="transmembrane region" description="Helical" evidence="6">
    <location>
        <begin position="78"/>
        <end position="105"/>
    </location>
</feature>
<feature type="transmembrane region" description="Helical" evidence="6">
    <location>
        <begin position="35"/>
        <end position="57"/>
    </location>
</feature>
<evidence type="ECO:0000256" key="5">
    <source>
        <dbReference type="ARBA" id="ARBA00023136"/>
    </source>
</evidence>
<feature type="transmembrane region" description="Helical" evidence="6">
    <location>
        <begin position="428"/>
        <end position="447"/>
    </location>
</feature>
<dbReference type="Proteomes" id="UP000809621">
    <property type="component" value="Unassembled WGS sequence"/>
</dbReference>
<feature type="transmembrane region" description="Helical" evidence="6">
    <location>
        <begin position="180"/>
        <end position="201"/>
    </location>
</feature>
<evidence type="ECO:0000256" key="4">
    <source>
        <dbReference type="ARBA" id="ARBA00022989"/>
    </source>
</evidence>
<reference evidence="7 8" key="1">
    <citation type="submission" date="2021-02" db="EMBL/GenBank/DDBJ databases">
        <authorList>
            <person name="Park J.-S."/>
        </authorList>
    </citation>
    <scope>NUCLEOTIDE SEQUENCE [LARGE SCALE GENOMIC DNA]</scope>
    <source>
        <strain evidence="7 8">188UL20-2</strain>
    </source>
</reference>
<name>A0ABS2HJK3_9VIBR</name>
<keyword evidence="8" id="KW-1185">Reference proteome</keyword>
<dbReference type="EMBL" id="JAFEUM010000006">
    <property type="protein sequence ID" value="MBM7037693.1"/>
    <property type="molecule type" value="Genomic_DNA"/>
</dbReference>
<keyword evidence="2" id="KW-1003">Cell membrane</keyword>
<feature type="transmembrane region" description="Helical" evidence="6">
    <location>
        <begin position="151"/>
        <end position="174"/>
    </location>
</feature>
<evidence type="ECO:0000313" key="8">
    <source>
        <dbReference type="Proteomes" id="UP000809621"/>
    </source>
</evidence>
<feature type="transmembrane region" description="Helical" evidence="6">
    <location>
        <begin position="7"/>
        <end position="23"/>
    </location>
</feature>
<comment type="caution">
    <text evidence="7">The sequence shown here is derived from an EMBL/GenBank/DDBJ whole genome shotgun (WGS) entry which is preliminary data.</text>
</comment>
<proteinExistence type="predicted"/>
<evidence type="ECO:0008006" key="9">
    <source>
        <dbReference type="Google" id="ProtNLM"/>
    </source>
</evidence>
<feature type="transmembrane region" description="Helical" evidence="6">
    <location>
        <begin position="370"/>
        <end position="389"/>
    </location>
</feature>
<keyword evidence="3 6" id="KW-0812">Transmembrane</keyword>
<feature type="transmembrane region" description="Helical" evidence="6">
    <location>
        <begin position="341"/>
        <end position="363"/>
    </location>
</feature>
<feature type="transmembrane region" description="Helical" evidence="6">
    <location>
        <begin position="395"/>
        <end position="416"/>
    </location>
</feature>
<dbReference type="RefSeq" id="WP_205159203.1">
    <property type="nucleotide sequence ID" value="NZ_JAFEUM010000006.1"/>
</dbReference>
<feature type="transmembrane region" description="Helical" evidence="6">
    <location>
        <begin position="120"/>
        <end position="139"/>
    </location>
</feature>
<comment type="subcellular location">
    <subcellularLocation>
        <location evidence="1">Cell membrane</location>
        <topology evidence="1">Multi-pass membrane protein</topology>
    </subcellularLocation>
</comment>
<keyword evidence="5 6" id="KW-0472">Membrane</keyword>
<dbReference type="PANTHER" id="PTHR30250:SF26">
    <property type="entry name" value="PSMA PROTEIN"/>
    <property type="match status" value="1"/>
</dbReference>
<feature type="transmembrane region" description="Helical" evidence="6">
    <location>
        <begin position="308"/>
        <end position="329"/>
    </location>
</feature>
<organism evidence="7 8">
    <name type="scientific">Vibrio ulleungensis</name>
    <dbReference type="NCBI Taxonomy" id="2807619"/>
    <lineage>
        <taxon>Bacteria</taxon>
        <taxon>Pseudomonadati</taxon>
        <taxon>Pseudomonadota</taxon>
        <taxon>Gammaproteobacteria</taxon>
        <taxon>Vibrionales</taxon>
        <taxon>Vibrionaceae</taxon>
        <taxon>Vibrio</taxon>
    </lineage>
</organism>
<sequence length="497" mass="56417">MTKNTVYLYLRLLFTMLISIYISRVLLDIMGVDDFGIFSVVTSSVTMFSFLNNSLAYGTQRFITYEIGKGNNSKVNDIFLMSVNIHFIFSTLIIIFALPIGYYLIYSKLNIPPNKLDDAFYAYVFVLFGFFITLLTTPYSGVLIASERFDIVAILGVLESILKLSATFFLYYMYESNVLTNYAILLFIVSLIVRGAHVFYVNKNIDYCSIYFYWNSLTFKRMFSFSSWGLFGGVSSILMNQGINIILNIFFGPAINAARSLSLQVSNAMSQFSSNLQMVFRPRIIKSYASQDESEALTITLYGAKYNYLLILYLALPIVFCSNDLLGLWLGSVPEYTSEFLIVLIFVLLSESLSGTLMALVSATGKIKKYQVAVGIVLLLNLPITYVLISKGYPAIYSVYIQFSLSLIALCVRLAVLENQFKGLSYQYLRVVIVRIVPVTVVSYFISDLVYTDTFDFPLFNIIYCFVITSFSLTITSYCFGLEKRERGYVLKKVKMI</sequence>
<accession>A0ABS2HJK3</accession>
<evidence type="ECO:0000313" key="7">
    <source>
        <dbReference type="EMBL" id="MBM7037693.1"/>
    </source>
</evidence>
<gene>
    <name evidence="7" type="ORF">JQC93_14875</name>
</gene>
<evidence type="ECO:0000256" key="6">
    <source>
        <dbReference type="SAM" id="Phobius"/>
    </source>
</evidence>
<evidence type="ECO:0000256" key="1">
    <source>
        <dbReference type="ARBA" id="ARBA00004651"/>
    </source>
</evidence>